<name>A0A094PQ86_9ZZZZ</name>
<dbReference type="GO" id="GO:0046872">
    <property type="term" value="F:metal ion binding"/>
    <property type="evidence" value="ECO:0007669"/>
    <property type="project" value="UniProtKB-KW"/>
</dbReference>
<accession>A0A094PQ86</accession>
<evidence type="ECO:0000313" key="3">
    <source>
        <dbReference type="EMBL" id="KGA13890.1"/>
    </source>
</evidence>
<keyword evidence="1" id="KW-0479">Metal-binding</keyword>
<sequence length="285" mass="31628">MTPVLTDAQLSKFHTDGFVVLPKFASEEACLALRERAMQLAKEYVPSPEQATIFTADSNAKHAADEYFLSSGDKIRCFFEKDAFDANGTLRDEAHLCLNKLGHAMHDLDPQFSAFSHTEKLGALAEQIGMSSPRLLQSMYIFKQPRIGGEVNCHTDHTFLWTDPQSVVGFWFAIDDATTENGCMWALPGGHNIPVKSRSRVNADRSASYMEVFDDSPYPTEGLVPLEAERGTLVLLNGTLPHLSGPNTSDKPRHAYTIHAIDAQAHYPADNWLQRPNLVMSGFND</sequence>
<keyword evidence="2" id="KW-0408">Iron</keyword>
<gene>
    <name evidence="3" type="ORF">GM51_18605</name>
</gene>
<dbReference type="PANTHER" id="PTHR20883">
    <property type="entry name" value="PHYTANOYL-COA DIOXYGENASE DOMAIN CONTAINING 1"/>
    <property type="match status" value="1"/>
</dbReference>
<evidence type="ECO:0000256" key="2">
    <source>
        <dbReference type="ARBA" id="ARBA00023004"/>
    </source>
</evidence>
<dbReference type="Pfam" id="PF05721">
    <property type="entry name" value="PhyH"/>
    <property type="match status" value="1"/>
</dbReference>
<evidence type="ECO:0008006" key="4">
    <source>
        <dbReference type="Google" id="ProtNLM"/>
    </source>
</evidence>
<evidence type="ECO:0000256" key="1">
    <source>
        <dbReference type="ARBA" id="ARBA00022723"/>
    </source>
</evidence>
<dbReference type="SUPFAM" id="SSF51197">
    <property type="entry name" value="Clavaminate synthase-like"/>
    <property type="match status" value="1"/>
</dbReference>
<dbReference type="InterPro" id="IPR008775">
    <property type="entry name" value="Phytyl_CoA_dOase-like"/>
</dbReference>
<proteinExistence type="predicted"/>
<dbReference type="EMBL" id="JNSL01000168">
    <property type="protein sequence ID" value="KGA13890.1"/>
    <property type="molecule type" value="Genomic_DNA"/>
</dbReference>
<dbReference type="Gene3D" id="2.60.120.620">
    <property type="entry name" value="q2cbj1_9rhob like domain"/>
    <property type="match status" value="1"/>
</dbReference>
<dbReference type="PANTHER" id="PTHR20883:SF15">
    <property type="entry name" value="PHYTANOYL-COA DIOXYGENASE DOMAIN-CONTAINING PROTEIN 1"/>
    <property type="match status" value="1"/>
</dbReference>
<comment type="caution">
    <text evidence="3">The sequence shown here is derived from an EMBL/GenBank/DDBJ whole genome shotgun (WGS) entry which is preliminary data.</text>
</comment>
<organism evidence="3">
    <name type="scientific">freshwater metagenome</name>
    <dbReference type="NCBI Taxonomy" id="449393"/>
    <lineage>
        <taxon>unclassified sequences</taxon>
        <taxon>metagenomes</taxon>
        <taxon>ecological metagenomes</taxon>
    </lineage>
</organism>
<dbReference type="AlphaFoldDB" id="A0A094PQ86"/>
<reference evidence="3" key="1">
    <citation type="submission" date="2014-06" db="EMBL/GenBank/DDBJ databases">
        <title>Key roles for freshwater Actinobacteria revealed by deep metagenomic sequencing.</title>
        <authorList>
            <person name="Ghai R."/>
            <person name="Mizuno C.M."/>
            <person name="Picazo A."/>
            <person name="Camacho A."/>
            <person name="Rodriguez-Valera F."/>
        </authorList>
    </citation>
    <scope>NUCLEOTIDE SEQUENCE</scope>
</reference>
<protein>
    <recommendedName>
        <fullName evidence="4">Phytanoyl-CoA dioxygenase</fullName>
    </recommendedName>
</protein>